<dbReference type="Gene3D" id="3.40.1030.10">
    <property type="entry name" value="Nucleoside phosphorylase/phosphoribosyltransferase catalytic domain"/>
    <property type="match status" value="1"/>
</dbReference>
<organism evidence="12 13">
    <name type="scientific">Atopococcus tabaci</name>
    <dbReference type="NCBI Taxonomy" id="269774"/>
    <lineage>
        <taxon>Bacteria</taxon>
        <taxon>Bacillati</taxon>
        <taxon>Bacillota</taxon>
        <taxon>Bacilli</taxon>
        <taxon>Lactobacillales</taxon>
        <taxon>Carnobacteriaceae</taxon>
        <taxon>Atopococcus</taxon>
    </lineage>
</organism>
<keyword evidence="4 9" id="KW-0808">Transferase</keyword>
<feature type="binding site" evidence="9">
    <location>
        <position position="79"/>
    </location>
    <ligand>
        <name>anthranilate</name>
        <dbReference type="ChEBI" id="CHEBI:16567"/>
        <label>1</label>
    </ligand>
</feature>
<feature type="binding site" evidence="9">
    <location>
        <begin position="89"/>
        <end position="92"/>
    </location>
    <ligand>
        <name>5-phospho-alpha-D-ribose 1-diphosphate</name>
        <dbReference type="ChEBI" id="CHEBI:58017"/>
    </ligand>
</feature>
<dbReference type="InterPro" id="IPR000312">
    <property type="entry name" value="Glycosyl_Trfase_fam3"/>
</dbReference>
<dbReference type="SUPFAM" id="SSF47648">
    <property type="entry name" value="Nucleoside phosphorylase/phosphoribosyltransferase N-terminal domain"/>
    <property type="match status" value="1"/>
</dbReference>
<dbReference type="InterPro" id="IPR017459">
    <property type="entry name" value="Glycosyl_Trfase_fam3_N_dom"/>
</dbReference>
<dbReference type="AlphaFoldDB" id="A0AA43UBX7"/>
<evidence type="ECO:0000256" key="3">
    <source>
        <dbReference type="ARBA" id="ARBA00022676"/>
    </source>
</evidence>
<keyword evidence="3 9" id="KW-0328">Glycosyltransferase</keyword>
<keyword evidence="5 9" id="KW-0822">Tryptophan biosynthesis</keyword>
<dbReference type="SUPFAM" id="SSF52418">
    <property type="entry name" value="Nucleoside phosphorylase/phosphoribosyltransferase catalytic domain"/>
    <property type="match status" value="1"/>
</dbReference>
<dbReference type="InterPro" id="IPR005940">
    <property type="entry name" value="Anthranilate_Pribosyl_Tfrase"/>
</dbReference>
<comment type="cofactor">
    <cofactor evidence="9">
        <name>Mg(2+)</name>
        <dbReference type="ChEBI" id="CHEBI:18420"/>
    </cofactor>
    <text evidence="9">Binds 2 magnesium ions per monomer.</text>
</comment>
<comment type="function">
    <text evidence="9">Catalyzes the transfer of the phosphoribosyl group of 5-phosphorylribose-1-pyrophosphate (PRPP) to anthranilate to yield N-(5'-phosphoribosyl)-anthranilate (PRA).</text>
</comment>
<keyword evidence="6 9" id="KW-0057">Aromatic amino acid biosynthesis</keyword>
<gene>
    <name evidence="9 12" type="primary">trpD</name>
    <name evidence="12" type="ORF">Q4F26_02275</name>
</gene>
<dbReference type="Pfam" id="PF02885">
    <property type="entry name" value="Glycos_trans_3N"/>
    <property type="match status" value="1"/>
</dbReference>
<evidence type="ECO:0000256" key="9">
    <source>
        <dbReference type="HAMAP-Rule" id="MF_00211"/>
    </source>
</evidence>
<accession>A0AA43UBX7</accession>
<comment type="similarity">
    <text evidence="9">Belongs to the anthranilate phosphoribosyltransferase family.</text>
</comment>
<dbReference type="Gene3D" id="1.20.970.10">
    <property type="entry name" value="Transferase, Pyrimidine Nucleoside Phosphorylase, Chain C"/>
    <property type="match status" value="1"/>
</dbReference>
<dbReference type="EC" id="2.4.2.18" evidence="9"/>
<proteinExistence type="inferred from homology"/>
<feature type="binding site" evidence="9">
    <location>
        <position position="87"/>
    </location>
    <ligand>
        <name>5-phospho-alpha-D-ribose 1-diphosphate</name>
        <dbReference type="ChEBI" id="CHEBI:58017"/>
    </ligand>
</feature>
<dbReference type="GO" id="GO:0000287">
    <property type="term" value="F:magnesium ion binding"/>
    <property type="evidence" value="ECO:0007669"/>
    <property type="project" value="UniProtKB-UniRule"/>
</dbReference>
<feature type="binding site" evidence="9">
    <location>
        <position position="165"/>
    </location>
    <ligand>
        <name>anthranilate</name>
        <dbReference type="ChEBI" id="CHEBI:16567"/>
        <label>2</label>
    </ligand>
</feature>
<feature type="binding site" evidence="9">
    <location>
        <position position="119"/>
    </location>
    <ligand>
        <name>5-phospho-alpha-D-ribose 1-diphosphate</name>
        <dbReference type="ChEBI" id="CHEBI:58017"/>
    </ligand>
</feature>
<feature type="binding site" evidence="9">
    <location>
        <position position="110"/>
    </location>
    <ligand>
        <name>anthranilate</name>
        <dbReference type="ChEBI" id="CHEBI:16567"/>
        <label>1</label>
    </ligand>
</feature>
<comment type="caution">
    <text evidence="9">Lacks conserved residue(s) required for the propagation of feature annotation.</text>
</comment>
<evidence type="ECO:0000256" key="8">
    <source>
        <dbReference type="ARBA" id="ARBA00061188"/>
    </source>
</evidence>
<feature type="binding site" evidence="9">
    <location>
        <position position="225"/>
    </location>
    <ligand>
        <name>Mg(2+)</name>
        <dbReference type="ChEBI" id="CHEBI:18420"/>
        <label>2</label>
    </ligand>
</feature>
<comment type="subunit">
    <text evidence="9">Homodimer.</text>
</comment>
<dbReference type="Pfam" id="PF00591">
    <property type="entry name" value="Glycos_transf_3"/>
    <property type="match status" value="1"/>
</dbReference>
<reference evidence="12" key="1">
    <citation type="submission" date="2023-07" db="EMBL/GenBank/DDBJ databases">
        <title>Between Cages and Wild: Unraveling the Impact of Captivity on Animal Microbiomes and Antimicrobial Resistance.</title>
        <authorList>
            <person name="Schmartz G.P."/>
            <person name="Rehner J."/>
            <person name="Schuff M.J."/>
            <person name="Becker S.L."/>
            <person name="Kravczyk M."/>
            <person name="Gurevich A."/>
            <person name="Francke R."/>
            <person name="Mueller R."/>
            <person name="Keller V."/>
            <person name="Keller A."/>
        </authorList>
    </citation>
    <scope>NUCLEOTIDE SEQUENCE</scope>
    <source>
        <strain evidence="12">S39M_St_73</strain>
    </source>
</reference>
<dbReference type="FunFam" id="3.40.1030.10:FF:000002">
    <property type="entry name" value="Anthranilate phosphoribosyltransferase"/>
    <property type="match status" value="1"/>
</dbReference>
<evidence type="ECO:0000256" key="5">
    <source>
        <dbReference type="ARBA" id="ARBA00022822"/>
    </source>
</evidence>
<evidence type="ECO:0000256" key="6">
    <source>
        <dbReference type="ARBA" id="ARBA00023141"/>
    </source>
</evidence>
<feature type="domain" description="Glycosyl transferase family 3" evidence="10">
    <location>
        <begin position="73"/>
        <end position="323"/>
    </location>
</feature>
<comment type="caution">
    <text evidence="12">The sequence shown here is derived from an EMBL/GenBank/DDBJ whole genome shotgun (WGS) entry which is preliminary data.</text>
</comment>
<evidence type="ECO:0000259" key="10">
    <source>
        <dbReference type="Pfam" id="PF00591"/>
    </source>
</evidence>
<dbReference type="Proteomes" id="UP001171751">
    <property type="component" value="Unassembled WGS sequence"/>
</dbReference>
<evidence type="ECO:0000259" key="11">
    <source>
        <dbReference type="Pfam" id="PF02885"/>
    </source>
</evidence>
<keyword evidence="13" id="KW-1185">Reference proteome</keyword>
<feature type="binding site" evidence="9">
    <location>
        <position position="91"/>
    </location>
    <ligand>
        <name>Mg(2+)</name>
        <dbReference type="ChEBI" id="CHEBI:18420"/>
        <label>1</label>
    </ligand>
</feature>
<feature type="binding site" evidence="9">
    <location>
        <begin position="82"/>
        <end position="83"/>
    </location>
    <ligand>
        <name>5-phospho-alpha-D-ribose 1-diphosphate</name>
        <dbReference type="ChEBI" id="CHEBI:58017"/>
    </ligand>
</feature>
<dbReference type="InterPro" id="IPR035902">
    <property type="entry name" value="Nuc_phospho_transferase"/>
</dbReference>
<protein>
    <recommendedName>
        <fullName evidence="9">Anthranilate phosphoribosyltransferase</fullName>
        <ecNumber evidence="9">2.4.2.18</ecNumber>
    </recommendedName>
</protein>
<feature type="binding site" evidence="9">
    <location>
        <position position="79"/>
    </location>
    <ligand>
        <name>5-phospho-alpha-D-ribose 1-diphosphate</name>
        <dbReference type="ChEBI" id="CHEBI:58017"/>
    </ligand>
</feature>
<dbReference type="GO" id="GO:0005829">
    <property type="term" value="C:cytosol"/>
    <property type="evidence" value="ECO:0007669"/>
    <property type="project" value="TreeGrafter"/>
</dbReference>
<dbReference type="PANTHER" id="PTHR43285:SF2">
    <property type="entry name" value="ANTHRANILATE PHOSPHORIBOSYLTRANSFERASE"/>
    <property type="match status" value="1"/>
</dbReference>
<dbReference type="EMBL" id="JAUNQW010000006">
    <property type="protein sequence ID" value="MDO5457148.1"/>
    <property type="molecule type" value="Genomic_DNA"/>
</dbReference>
<feature type="domain" description="Glycosyl transferase family 3 N-terminal" evidence="11">
    <location>
        <begin position="3"/>
        <end position="65"/>
    </location>
</feature>
<comment type="similarity">
    <text evidence="8">In the C-terminal section; belongs to the anthranilate phosphoribosyltransferase family.</text>
</comment>
<feature type="binding site" evidence="9">
    <location>
        <position position="225"/>
    </location>
    <ligand>
        <name>Mg(2+)</name>
        <dbReference type="ChEBI" id="CHEBI:18420"/>
        <label>1</label>
    </ligand>
</feature>
<evidence type="ECO:0000313" key="12">
    <source>
        <dbReference type="EMBL" id="MDO5457148.1"/>
    </source>
</evidence>
<evidence type="ECO:0000256" key="7">
    <source>
        <dbReference type="ARBA" id="ARBA00052328"/>
    </source>
</evidence>
<feature type="binding site" evidence="9">
    <location>
        <position position="224"/>
    </location>
    <ligand>
        <name>Mg(2+)</name>
        <dbReference type="ChEBI" id="CHEBI:18420"/>
        <label>2</label>
    </ligand>
</feature>
<sequence>MIKEAINKVINREELSFEETYAAINRIMSGQVSSSQIAAFLTGLAMKGETNQEISGSAAAMRDQAVPIKTSMETLDIVGTGGDKSNSFNISSTAALVIAAAGMPVSKHGNRSASSKSGAADCLEALGINLAQSPQKANRLLEEVGICFLFAQNYHTSMRHVGAVRQDLGIRTVFNLLGPITNPARPKYHMLGVYKEELIEPMAKVIKNLGVERGIVVFGQDDMDEISISAPTSALFFDGDFEERMIIRPQDYGFKLAKKSDIVGGDPQENAQITRDILSGKEVGPRRDIVLLNAGTGLYVSRKAASIKEGIELAQDAIDSGKTQKILEQYIRLSQKEVA</sequence>
<dbReference type="InterPro" id="IPR036320">
    <property type="entry name" value="Glycosyl_Trfase_fam3_N_dom_sf"/>
</dbReference>
<dbReference type="GO" id="GO:0004048">
    <property type="term" value="F:anthranilate phosphoribosyltransferase activity"/>
    <property type="evidence" value="ECO:0007669"/>
    <property type="project" value="UniProtKB-UniRule"/>
</dbReference>
<keyword evidence="9" id="KW-0479">Metal-binding</keyword>
<name>A0AA43UBX7_9LACT</name>
<dbReference type="GO" id="GO:0000162">
    <property type="term" value="P:L-tryptophan biosynthetic process"/>
    <property type="evidence" value="ECO:0007669"/>
    <property type="project" value="UniProtKB-UniRule"/>
</dbReference>
<keyword evidence="9" id="KW-0460">Magnesium</keyword>
<dbReference type="HAMAP" id="MF_00211">
    <property type="entry name" value="TrpD"/>
    <property type="match status" value="1"/>
</dbReference>
<comment type="pathway">
    <text evidence="1 9">Amino-acid biosynthesis; L-tryptophan biosynthesis; L-tryptophan from chorismate: step 2/5.</text>
</comment>
<keyword evidence="2 9" id="KW-0028">Amino-acid biosynthesis</keyword>
<dbReference type="NCBIfam" id="TIGR01245">
    <property type="entry name" value="trpD"/>
    <property type="match status" value="1"/>
</dbReference>
<dbReference type="PANTHER" id="PTHR43285">
    <property type="entry name" value="ANTHRANILATE PHOSPHORIBOSYLTRANSFERASE"/>
    <property type="match status" value="1"/>
</dbReference>
<evidence type="ECO:0000256" key="2">
    <source>
        <dbReference type="ARBA" id="ARBA00022605"/>
    </source>
</evidence>
<feature type="binding site" evidence="9">
    <location>
        <begin position="107"/>
        <end position="115"/>
    </location>
    <ligand>
        <name>5-phospho-alpha-D-ribose 1-diphosphate</name>
        <dbReference type="ChEBI" id="CHEBI:58017"/>
    </ligand>
</feature>
<evidence type="ECO:0000256" key="4">
    <source>
        <dbReference type="ARBA" id="ARBA00022679"/>
    </source>
</evidence>
<evidence type="ECO:0000256" key="1">
    <source>
        <dbReference type="ARBA" id="ARBA00004907"/>
    </source>
</evidence>
<evidence type="ECO:0000313" key="13">
    <source>
        <dbReference type="Proteomes" id="UP001171751"/>
    </source>
</evidence>
<comment type="catalytic activity">
    <reaction evidence="7 9">
        <text>N-(5-phospho-beta-D-ribosyl)anthranilate + diphosphate = 5-phospho-alpha-D-ribose 1-diphosphate + anthranilate</text>
        <dbReference type="Rhea" id="RHEA:11768"/>
        <dbReference type="ChEBI" id="CHEBI:16567"/>
        <dbReference type="ChEBI" id="CHEBI:18277"/>
        <dbReference type="ChEBI" id="CHEBI:33019"/>
        <dbReference type="ChEBI" id="CHEBI:58017"/>
        <dbReference type="EC" id="2.4.2.18"/>
    </reaction>
</comment>